<dbReference type="KEGG" id="apn:Asphe3_39520"/>
<feature type="domain" description="SbsA Ig-like" evidence="3">
    <location>
        <begin position="1303"/>
        <end position="1400"/>
    </location>
</feature>
<name>F0MA53_PSEPM</name>
<evidence type="ECO:0000313" key="7">
    <source>
        <dbReference type="Proteomes" id="UP000008639"/>
    </source>
</evidence>
<evidence type="ECO:0000259" key="5">
    <source>
        <dbReference type="Pfam" id="PF20254"/>
    </source>
</evidence>
<dbReference type="HOGENOM" id="CLU_001554_1_0_11"/>
<dbReference type="STRING" id="930171.Asphe3_39520"/>
<dbReference type="eggNOG" id="COG4257">
    <property type="taxonomic scope" value="Bacteria"/>
</dbReference>
<dbReference type="eggNOG" id="COG2372">
    <property type="taxonomic scope" value="Bacteria"/>
</dbReference>
<dbReference type="eggNOG" id="COG1749">
    <property type="taxonomic scope" value="Bacteria"/>
</dbReference>
<feature type="domain" description="DUF4082" evidence="4">
    <location>
        <begin position="1416"/>
        <end position="1560"/>
    </location>
</feature>
<dbReference type="InterPro" id="IPR032812">
    <property type="entry name" value="SbsA_Ig"/>
</dbReference>
<evidence type="ECO:0008006" key="8">
    <source>
        <dbReference type="Google" id="ProtNLM"/>
    </source>
</evidence>
<feature type="domain" description="SbsA Ig-like" evidence="3">
    <location>
        <begin position="927"/>
        <end position="1026"/>
    </location>
</feature>
<dbReference type="EMBL" id="CP002379">
    <property type="protein sequence ID" value="ADX75040.1"/>
    <property type="molecule type" value="Genomic_DNA"/>
</dbReference>
<dbReference type="eggNOG" id="COG3419">
    <property type="taxonomic scope" value="Bacteria"/>
</dbReference>
<dbReference type="InterPro" id="IPR046540">
    <property type="entry name" value="DMFA2_C"/>
</dbReference>
<evidence type="ECO:0000259" key="3">
    <source>
        <dbReference type="Pfam" id="PF13205"/>
    </source>
</evidence>
<evidence type="ECO:0000313" key="6">
    <source>
        <dbReference type="EMBL" id="ADX75040.1"/>
    </source>
</evidence>
<evidence type="ECO:0000256" key="2">
    <source>
        <dbReference type="SAM" id="MobiDB-lite"/>
    </source>
</evidence>
<feature type="domain" description="SbsA Ig-like" evidence="3">
    <location>
        <begin position="1197"/>
        <end position="1296"/>
    </location>
</feature>
<dbReference type="RefSeq" id="WP_013602919.1">
    <property type="nucleotide sequence ID" value="NC_015145.1"/>
</dbReference>
<dbReference type="Proteomes" id="UP000008639">
    <property type="component" value="Chromosome"/>
</dbReference>
<dbReference type="InterPro" id="IPR014755">
    <property type="entry name" value="Cu-Rt/internalin_Ig-like"/>
</dbReference>
<dbReference type="InterPro" id="IPR014756">
    <property type="entry name" value="Ig_E-set"/>
</dbReference>
<dbReference type="InterPro" id="IPR025141">
    <property type="entry name" value="DUF4082"/>
</dbReference>
<sequence precursor="true">MTSAPGILPRWIVRRWVPALVLALLASMFSMAVDPSWLPPARAAGPCDAPVVSKVACENTQPGSPASEWRVTGAGDSTIQGYATSMSVNVGQTVTFKVKTTASAYRIDIYRLGYYQGLGARKVAANILPSVPLPQNQPNCATFSATGLIDCGNWGVSASWPVPAAAVSGVYLARLVRTDNSGASVIPFVVRDDAAKSDMLFQTSDTTWQAYNTYGGNSLYQCTVACPAGNPLAYKAAYKVSYNRPFNSALDDQGRSWLMYAEYPMIRFLEANGYDVSYMSGLDVATKAPLLLNHKAFLSVGHDEYWSAEQRSNVEAARDAGVHLAFFSGNEMFWKTRWEPSADGTSTAGRTLVSYKDTHFNGPTDPVSWTGTWRDPRYGTATGGGKPENSLTGQYFLVNSGTADIDVPSAFKQLRFWRGTSIPGMADGSVVTLGDGLGTLGYEWDIDADNGFRPPGAFRLSHTNSTSAEIFTDYGSTVLPGQPATHNMTLYKAGSGALVFGSGTVQWSWGLDGYTTGKPVDRNMQQATVNLFADMRTQPATLVSGLSAALASNDVTAPTSQVVSPAAGSTVADGTIVTVSGTAADVGGAVAGVEVSTDGGTTWRRANGTTNWTYTWNAHGSPTSVLRSRAVDDSGNIGPVSSGNAVSVSCPCSLVGANVTPVSADAGDPGSIELGAKFYSDVPGTVSAVRFYKSAKNTGTHIGNVWSESGQRLATATFTGETASGWQTATLSPPLTITAKTNYVVSYFAPAGHYAQDPGYFYNNPSPSGGSNSTDSSPLHFTRSTPGSPNGFYRYNSTSSFPDQIFDAEYYWLDVSFTPSQAVAPAVSSVSPPNNTSGVALDVKPTATFNQPVTDSSVVFTLKDSAGVVVSGTQAYNAATNTSTFTPANALKYAVTYTATVSGVTNASGQTMTAPYSWTFTTAATPTAPTVSSVSPMSSTSDAAVSTKPTATFDQAVSGSSVVFGLKDAAGTTVVGSVTYDAGSNTAVFSPSVALAYSTGYTATVSGATNASGLAMAAPYSWTFATAAAPASCPCTVFSPTSVPAVPADGDANAVELGMKFRSDVAGAVTGVRFYKGSGNTGTHTGHLWSVTGTLLASVTFTGETATGWQQANFSAPVNITANTTYVVSYHAPNGHYAANTGFFGTSADRAPLHGLASGVDGSNGVYRYGNSAFPTDSYNNTNYWVDVVFSTTASGTAPSVTKVTPASGATGVAVQVNPTATFDQPVTASSVVFTLKDPAGASITGSTSYDAATNTMTLTPSTSLSYSTAYTATVSGATNATGQTMGAPYAWSFTTTAAAILPAVSSANPANNATNVAVAVAPAATFNQGVSASSIVFTLKDAAGAAISGTVAYDAATATATFTPGAALSYSTTYTATVSGATNSSGQSMSAPYSWTFSTASAPASCPCTVFSPDAVPATISTADNNAVELGMKFRSDTAGTVAGVRFYKGEQNTGTHTGHLWSSTGTLLASVTFAGETASGWQQALFSSPVPIAANTTYVVSYFAPNGFYSSSSGYFASSVDRAPLHGLSNGTDGPNGVYRYDATAFPTDSFNSTNYWVDVVFNASASGAAPAVAAVSPANNAMDVSERVRPTATFEQPVTGSSVVFSLTDAAGTAVPGSTAYDSATNTATFSPAAALAFGTVFTATVSGATNSAGTAMTAPYSWAFKTKAAPAACPCSVFSPAAVPAVPNSNDRKAVEVGMKFRSDVAGTVTGVRFFKGSSNTGTHTGHLWSSTGALLASVTFTGETGSGWQQALFATPVAITANTTYVVSYHAPLGFYSSTKDYFSGASADNPPLHGLASGVDGANGVYRYGSSAFPTESFKNTNYWVDVVFTRS</sequence>
<dbReference type="Pfam" id="PF20254">
    <property type="entry name" value="DMFA2_C"/>
    <property type="match status" value="1"/>
</dbReference>
<dbReference type="Gene3D" id="2.60.40.650">
    <property type="match status" value="1"/>
</dbReference>
<evidence type="ECO:0000259" key="4">
    <source>
        <dbReference type="Pfam" id="PF13313"/>
    </source>
</evidence>
<evidence type="ECO:0000256" key="1">
    <source>
        <dbReference type="ARBA" id="ARBA00022729"/>
    </source>
</evidence>
<keyword evidence="1" id="KW-0732">Signal</keyword>
<feature type="domain" description="DUF4082" evidence="4">
    <location>
        <begin position="1042"/>
        <end position="1186"/>
    </location>
</feature>
<feature type="domain" description="DUF4082" evidence="4">
    <location>
        <begin position="1686"/>
        <end position="1831"/>
    </location>
</feature>
<proteinExistence type="predicted"/>
<dbReference type="Pfam" id="PF17957">
    <property type="entry name" value="Big_7"/>
    <property type="match status" value="1"/>
</dbReference>
<reference evidence="6 7" key="1">
    <citation type="journal article" date="2011" name="Stand. Genomic Sci.">
        <title>Complete genome sequence of Arthrobacter phenanthrenivorans type strain (Sphe3).</title>
        <authorList>
            <person name="Kallimanis A."/>
            <person name="Labutti K.M."/>
            <person name="Lapidus A."/>
            <person name="Clum A."/>
            <person name="Lykidis A."/>
            <person name="Mavromatis K."/>
            <person name="Pagani I."/>
            <person name="Liolios K."/>
            <person name="Ivanova N."/>
            <person name="Goodwin L."/>
            <person name="Pitluck S."/>
            <person name="Chen A."/>
            <person name="Palaniappan K."/>
            <person name="Markowitz V."/>
            <person name="Bristow J."/>
            <person name="Velentzas A.D."/>
            <person name="Perisynakis A."/>
            <person name="Ouzounis C.C."/>
            <person name="Kyrpides N.C."/>
            <person name="Koukkou A.I."/>
            <person name="Drainas C."/>
        </authorList>
    </citation>
    <scope>NUCLEOTIDE SEQUENCE [LARGE SCALE GENOMIC DNA]</scope>
    <source>
        <strain evidence="7">DSM 18606 / JCM 16027 / LMG 23796 / Sphe3</strain>
    </source>
</reference>
<dbReference type="Gene3D" id="2.60.40.1220">
    <property type="match status" value="5"/>
</dbReference>
<dbReference type="SUPFAM" id="SSF81296">
    <property type="entry name" value="E set domains"/>
    <property type="match status" value="1"/>
</dbReference>
<feature type="domain" description="DUF4082" evidence="4">
    <location>
        <begin position="659"/>
        <end position="812"/>
    </location>
</feature>
<accession>F0MA53</accession>
<feature type="domain" description="N,N-dimethylformamidase beta subunit-like C-terminal" evidence="5">
    <location>
        <begin position="106"/>
        <end position="513"/>
    </location>
</feature>
<organism evidence="6 7">
    <name type="scientific">Pseudarthrobacter phenanthrenivorans (strain DSM 18606 / JCM 16027 / LMG 23796 / Sphe3)</name>
    <name type="common">Arthrobacter phenanthrenivorans</name>
    <dbReference type="NCBI Taxonomy" id="930171"/>
    <lineage>
        <taxon>Bacteria</taxon>
        <taxon>Bacillati</taxon>
        <taxon>Actinomycetota</taxon>
        <taxon>Actinomycetes</taxon>
        <taxon>Micrococcales</taxon>
        <taxon>Micrococcaceae</taxon>
        <taxon>Pseudarthrobacter</taxon>
    </lineage>
</organism>
<dbReference type="OrthoDB" id="505641at2"/>
<feature type="region of interest" description="Disordered" evidence="2">
    <location>
        <begin position="765"/>
        <end position="785"/>
    </location>
</feature>
<feature type="domain" description="SbsA Ig-like" evidence="3">
    <location>
        <begin position="1571"/>
        <end position="1670"/>
    </location>
</feature>
<dbReference type="Pfam" id="PF13313">
    <property type="entry name" value="DUF4082"/>
    <property type="match status" value="4"/>
</dbReference>
<dbReference type="Pfam" id="PF13205">
    <property type="entry name" value="Big_5"/>
    <property type="match status" value="5"/>
</dbReference>
<protein>
    <recommendedName>
        <fullName evidence="8">DUF4082 domain-containing protein</fullName>
    </recommendedName>
</protein>
<feature type="domain" description="SbsA Ig-like" evidence="3">
    <location>
        <begin position="823"/>
        <end position="922"/>
    </location>
</feature>
<gene>
    <name evidence="6" type="ordered locus">Asphe3_39520</name>
</gene>
<feature type="compositionally biased region" description="Low complexity" evidence="2">
    <location>
        <begin position="765"/>
        <end position="778"/>
    </location>
</feature>